<organism evidence="1 2">
    <name type="scientific">Bifidobacterium hapali</name>
    <dbReference type="NCBI Taxonomy" id="1630172"/>
    <lineage>
        <taxon>Bacteria</taxon>
        <taxon>Bacillati</taxon>
        <taxon>Actinomycetota</taxon>
        <taxon>Actinomycetes</taxon>
        <taxon>Bifidobacteriales</taxon>
        <taxon>Bifidobacteriaceae</taxon>
        <taxon>Bifidobacterium</taxon>
    </lineage>
</organism>
<dbReference type="EMBL" id="MWWY01000049">
    <property type="protein sequence ID" value="OZG62103.1"/>
    <property type="molecule type" value="Genomic_DNA"/>
</dbReference>
<proteinExistence type="predicted"/>
<gene>
    <name evidence="1" type="ORF">BHAP_2153</name>
</gene>
<dbReference type="Proteomes" id="UP000216074">
    <property type="component" value="Unassembled WGS sequence"/>
</dbReference>
<comment type="caution">
    <text evidence="1">The sequence shown here is derived from an EMBL/GenBank/DDBJ whole genome shotgun (WGS) entry which is preliminary data.</text>
</comment>
<dbReference type="AlphaFoldDB" id="A0A261FT31"/>
<name>A0A261FT31_9BIFI</name>
<reference evidence="1 2" key="1">
    <citation type="journal article" date="2017" name="BMC Genomics">
        <title>Comparative genomic and phylogenomic analyses of the Bifidobacteriaceae family.</title>
        <authorList>
            <person name="Lugli G.A."/>
            <person name="Milani C."/>
            <person name="Turroni F."/>
            <person name="Duranti S."/>
            <person name="Mancabelli L."/>
            <person name="Mangifesta M."/>
            <person name="Ferrario C."/>
            <person name="Modesto M."/>
            <person name="Mattarelli P."/>
            <person name="Jiri K."/>
            <person name="van Sinderen D."/>
            <person name="Ventura M."/>
        </authorList>
    </citation>
    <scope>NUCLEOTIDE SEQUENCE [LARGE SCALE GENOMIC DNA]</scope>
    <source>
        <strain evidence="1 2">DSM 100202</strain>
    </source>
</reference>
<accession>A0A261FT31</accession>
<evidence type="ECO:0000313" key="2">
    <source>
        <dbReference type="Proteomes" id="UP000216074"/>
    </source>
</evidence>
<sequence length="311" mass="35342">MFIYGTIILYNPIDLIQGKSKKKQRADRQTLTNLVNGTINIENLINIQADNAGTLLHTVMQIWFNNSSTDSGIGMIMKNLLAARNDVVHRNHLVNDPNYTIAQYCVFRDYIRNNFTPSSLEYQSLFNADFYNNSAMVELLKIQIASNKNDFNSIKDTIDFQRKYIDKIGNIKSANYHFLEDNKSEKHASQKTTIDQCPICEFPCFMTEQYNGIATAWLGEPNNSSSTLITYLNYKNGKRLSTKILECPACGLTWTDDTLSYYKEIGTLKPMIAAIDTKNIKSIKTQILNLVADLLNNSNNNLNQYTSPTHA</sequence>
<keyword evidence="2" id="KW-1185">Reference proteome</keyword>
<protein>
    <submittedName>
        <fullName evidence="1">Uncharacterized protein</fullName>
    </submittedName>
</protein>
<evidence type="ECO:0000313" key="1">
    <source>
        <dbReference type="EMBL" id="OZG62103.1"/>
    </source>
</evidence>